<dbReference type="AlphaFoldDB" id="A0AAU9MLF7"/>
<evidence type="ECO:0000313" key="2">
    <source>
        <dbReference type="Proteomes" id="UP001157418"/>
    </source>
</evidence>
<comment type="caution">
    <text evidence="1">The sequence shown here is derived from an EMBL/GenBank/DDBJ whole genome shotgun (WGS) entry which is preliminary data.</text>
</comment>
<dbReference type="Proteomes" id="UP001157418">
    <property type="component" value="Unassembled WGS sequence"/>
</dbReference>
<keyword evidence="2" id="KW-1185">Reference proteome</keyword>
<reference evidence="1 2" key="1">
    <citation type="submission" date="2022-01" db="EMBL/GenBank/DDBJ databases">
        <authorList>
            <person name="Xiong W."/>
            <person name="Schranz E."/>
        </authorList>
    </citation>
    <scope>NUCLEOTIDE SEQUENCE [LARGE SCALE GENOMIC DNA]</scope>
</reference>
<evidence type="ECO:0000313" key="1">
    <source>
        <dbReference type="EMBL" id="CAH1426311.1"/>
    </source>
</evidence>
<name>A0AAU9MLF7_9ASTR</name>
<protein>
    <recommendedName>
        <fullName evidence="3">S-locus receptor kinase C-terminal domain-containing protein</fullName>
    </recommendedName>
</protein>
<proteinExistence type="predicted"/>
<organism evidence="1 2">
    <name type="scientific">Lactuca virosa</name>
    <dbReference type="NCBI Taxonomy" id="75947"/>
    <lineage>
        <taxon>Eukaryota</taxon>
        <taxon>Viridiplantae</taxon>
        <taxon>Streptophyta</taxon>
        <taxon>Embryophyta</taxon>
        <taxon>Tracheophyta</taxon>
        <taxon>Spermatophyta</taxon>
        <taxon>Magnoliopsida</taxon>
        <taxon>eudicotyledons</taxon>
        <taxon>Gunneridae</taxon>
        <taxon>Pentapetalae</taxon>
        <taxon>asterids</taxon>
        <taxon>campanulids</taxon>
        <taxon>Asterales</taxon>
        <taxon>Asteraceae</taxon>
        <taxon>Cichorioideae</taxon>
        <taxon>Cichorieae</taxon>
        <taxon>Lactucinae</taxon>
        <taxon>Lactuca</taxon>
    </lineage>
</organism>
<evidence type="ECO:0008006" key="3">
    <source>
        <dbReference type="Google" id="ProtNLM"/>
    </source>
</evidence>
<accession>A0AAU9MLF7</accession>
<gene>
    <name evidence="1" type="ORF">LVIROSA_LOCUS13400</name>
</gene>
<dbReference type="EMBL" id="CAKMRJ010002223">
    <property type="protein sequence ID" value="CAH1426311.1"/>
    <property type="molecule type" value="Genomic_DNA"/>
</dbReference>
<sequence>MDVDSSIITRYIQIGLLCVQVDAAERPTMDEVIVMLLRGSSLTLQIPKEPVMLTVSMPSMHDIDEYEDLETLEPDDENNLQKLVEDHNFEISETVQDFIQELNLNPR</sequence>